<feature type="compositionally biased region" description="Polar residues" evidence="1">
    <location>
        <begin position="87"/>
        <end position="115"/>
    </location>
</feature>
<dbReference type="Proteomes" id="UP000799437">
    <property type="component" value="Unassembled WGS sequence"/>
</dbReference>
<dbReference type="OrthoDB" id="5405654at2759"/>
<feature type="compositionally biased region" description="Low complexity" evidence="1">
    <location>
        <begin position="116"/>
        <end position="134"/>
    </location>
</feature>
<feature type="region of interest" description="Disordered" evidence="1">
    <location>
        <begin position="87"/>
        <end position="153"/>
    </location>
</feature>
<organism evidence="2 3">
    <name type="scientific">Pseudovirgaria hyperparasitica</name>
    <dbReference type="NCBI Taxonomy" id="470096"/>
    <lineage>
        <taxon>Eukaryota</taxon>
        <taxon>Fungi</taxon>
        <taxon>Dikarya</taxon>
        <taxon>Ascomycota</taxon>
        <taxon>Pezizomycotina</taxon>
        <taxon>Dothideomycetes</taxon>
        <taxon>Dothideomycetes incertae sedis</taxon>
        <taxon>Acrospermales</taxon>
        <taxon>Acrospermaceae</taxon>
        <taxon>Pseudovirgaria</taxon>
    </lineage>
</organism>
<dbReference type="GeneID" id="54481082"/>
<gene>
    <name evidence="2" type="ORF">EJ05DRAFT_238004</name>
</gene>
<proteinExistence type="predicted"/>
<dbReference type="AlphaFoldDB" id="A0A6A6VRG9"/>
<feature type="compositionally biased region" description="Low complexity" evidence="1">
    <location>
        <begin position="210"/>
        <end position="232"/>
    </location>
</feature>
<dbReference type="PANTHER" id="PTHR42053">
    <property type="match status" value="1"/>
</dbReference>
<feature type="region of interest" description="Disordered" evidence="1">
    <location>
        <begin position="29"/>
        <end position="50"/>
    </location>
</feature>
<dbReference type="EMBL" id="ML996593">
    <property type="protein sequence ID" value="KAF2752793.1"/>
    <property type="molecule type" value="Genomic_DNA"/>
</dbReference>
<protein>
    <submittedName>
        <fullName evidence="2">Uncharacterized protein</fullName>
    </submittedName>
</protein>
<keyword evidence="3" id="KW-1185">Reference proteome</keyword>
<evidence type="ECO:0000256" key="1">
    <source>
        <dbReference type="SAM" id="MobiDB-lite"/>
    </source>
</evidence>
<feature type="compositionally biased region" description="Basic and acidic residues" evidence="1">
    <location>
        <begin position="37"/>
        <end position="46"/>
    </location>
</feature>
<dbReference type="PANTHER" id="PTHR42053:SF1">
    <property type="match status" value="1"/>
</dbReference>
<dbReference type="RefSeq" id="XP_033595244.1">
    <property type="nucleotide sequence ID" value="XM_033740028.1"/>
</dbReference>
<evidence type="ECO:0000313" key="2">
    <source>
        <dbReference type="EMBL" id="KAF2752793.1"/>
    </source>
</evidence>
<feature type="region of interest" description="Disordered" evidence="1">
    <location>
        <begin position="175"/>
        <end position="251"/>
    </location>
</feature>
<accession>A0A6A6VRG9</accession>
<sequence>MATTSTKPALSALKTPLSATYPSELRSPMIAASPALVKRERDDDLKTPITPPTAYMDFLKALSPVLMSPLATGASTKFTFPERSVSASTMSSFGSNGPTSAPMTAKETPSSPVTISSPASRASSCCDSSASKPAAKPEEKEKTTTVSLPPAAPLNPPLSARSLCRLQIPQSPYSPVGPIRSPMSARSVHSPYNAAMSPREFDDKSKSSGTSRAVVVRQVTTRTITYSRTPVDTAPPAPLDPAPKGKRRRIE</sequence>
<name>A0A6A6VRG9_9PEZI</name>
<evidence type="ECO:0000313" key="3">
    <source>
        <dbReference type="Proteomes" id="UP000799437"/>
    </source>
</evidence>
<reference evidence="2" key="1">
    <citation type="journal article" date="2020" name="Stud. Mycol.">
        <title>101 Dothideomycetes genomes: a test case for predicting lifestyles and emergence of pathogens.</title>
        <authorList>
            <person name="Haridas S."/>
            <person name="Albert R."/>
            <person name="Binder M."/>
            <person name="Bloem J."/>
            <person name="Labutti K."/>
            <person name="Salamov A."/>
            <person name="Andreopoulos B."/>
            <person name="Baker S."/>
            <person name="Barry K."/>
            <person name="Bills G."/>
            <person name="Bluhm B."/>
            <person name="Cannon C."/>
            <person name="Castanera R."/>
            <person name="Culley D."/>
            <person name="Daum C."/>
            <person name="Ezra D."/>
            <person name="Gonzalez J."/>
            <person name="Henrissat B."/>
            <person name="Kuo A."/>
            <person name="Liang C."/>
            <person name="Lipzen A."/>
            <person name="Lutzoni F."/>
            <person name="Magnuson J."/>
            <person name="Mondo S."/>
            <person name="Nolan M."/>
            <person name="Ohm R."/>
            <person name="Pangilinan J."/>
            <person name="Park H.-J."/>
            <person name="Ramirez L."/>
            <person name="Alfaro M."/>
            <person name="Sun H."/>
            <person name="Tritt A."/>
            <person name="Yoshinaga Y."/>
            <person name="Zwiers L.-H."/>
            <person name="Turgeon B."/>
            <person name="Goodwin S."/>
            <person name="Spatafora J."/>
            <person name="Crous P."/>
            <person name="Grigoriev I."/>
        </authorList>
    </citation>
    <scope>NUCLEOTIDE SEQUENCE</scope>
    <source>
        <strain evidence="2">CBS 121739</strain>
    </source>
</reference>